<keyword evidence="8" id="KW-1133">Transmembrane helix</keyword>
<evidence type="ECO:0000256" key="1">
    <source>
        <dbReference type="ARBA" id="ARBA00004533"/>
    </source>
</evidence>
<comment type="caution">
    <text evidence="12">The sequence shown here is derived from an EMBL/GenBank/DDBJ whole genome shotgun (WGS) entry which is preliminary data.</text>
</comment>
<dbReference type="GO" id="GO:0009306">
    <property type="term" value="P:protein secretion"/>
    <property type="evidence" value="ECO:0007669"/>
    <property type="project" value="InterPro"/>
</dbReference>
<evidence type="ECO:0000256" key="2">
    <source>
        <dbReference type="ARBA" id="ARBA00007246"/>
    </source>
</evidence>
<dbReference type="EMBL" id="PVLF01000002">
    <property type="protein sequence ID" value="PRH83542.1"/>
    <property type="molecule type" value="Genomic_DNA"/>
</dbReference>
<gene>
    <name evidence="12" type="ORF">C6N40_02520</name>
</gene>
<dbReference type="InterPro" id="IPR038072">
    <property type="entry name" value="GspK_central_sf"/>
</dbReference>
<keyword evidence="7" id="KW-0653">Protein transport</keyword>
<dbReference type="AlphaFoldDB" id="A0A2P6MC45"/>
<keyword evidence="9 10" id="KW-0472">Membrane</keyword>
<protein>
    <recommendedName>
        <fullName evidence="10">Type II secretion system protein K</fullName>
    </recommendedName>
</protein>
<keyword evidence="13" id="KW-1185">Reference proteome</keyword>
<evidence type="ECO:0000256" key="3">
    <source>
        <dbReference type="ARBA" id="ARBA00022448"/>
    </source>
</evidence>
<dbReference type="SUPFAM" id="SSF158544">
    <property type="entry name" value="GspK insert domain-like"/>
    <property type="match status" value="1"/>
</dbReference>
<feature type="domain" description="T2SS protein K first SAM-like" evidence="11">
    <location>
        <begin position="101"/>
        <end position="190"/>
    </location>
</feature>
<keyword evidence="5 10" id="KW-0997">Cell inner membrane</keyword>
<keyword evidence="6" id="KW-0812">Transmembrane</keyword>
<dbReference type="Proteomes" id="UP000241736">
    <property type="component" value="Unassembled WGS sequence"/>
</dbReference>
<dbReference type="InterPro" id="IPR005628">
    <property type="entry name" value="GspK"/>
</dbReference>
<accession>A0A2P6MC45</accession>
<name>A0A2P6MC45_9GAMM</name>
<dbReference type="Gene3D" id="1.10.40.60">
    <property type="entry name" value="EpsJ-like"/>
    <property type="match status" value="1"/>
</dbReference>
<dbReference type="GO" id="GO:0005886">
    <property type="term" value="C:plasma membrane"/>
    <property type="evidence" value="ECO:0007669"/>
    <property type="project" value="UniProtKB-SubCell"/>
</dbReference>
<dbReference type="PANTHER" id="PTHR38831">
    <property type="entry name" value="TYPE II SECRETION SYSTEM PROTEIN K"/>
    <property type="match status" value="1"/>
</dbReference>
<evidence type="ECO:0000256" key="4">
    <source>
        <dbReference type="ARBA" id="ARBA00022475"/>
    </source>
</evidence>
<dbReference type="PANTHER" id="PTHR38831:SF2">
    <property type="entry name" value="TYPE II SECRETION SYSTEM PROTEIN K"/>
    <property type="match status" value="1"/>
</dbReference>
<keyword evidence="4 10" id="KW-1003">Cell membrane</keyword>
<comment type="subcellular location">
    <subcellularLocation>
        <location evidence="1 10">Cell inner membrane</location>
    </subcellularLocation>
</comment>
<evidence type="ECO:0000313" key="12">
    <source>
        <dbReference type="EMBL" id="PRH83542.1"/>
    </source>
</evidence>
<comment type="similarity">
    <text evidence="2 10">Belongs to the GSP K family.</text>
</comment>
<organism evidence="12 13">
    <name type="scientific">Arenimonas caeni</name>
    <dbReference type="NCBI Taxonomy" id="2058085"/>
    <lineage>
        <taxon>Bacteria</taxon>
        <taxon>Pseudomonadati</taxon>
        <taxon>Pseudomonadota</taxon>
        <taxon>Gammaproteobacteria</taxon>
        <taxon>Lysobacterales</taxon>
        <taxon>Lysobacteraceae</taxon>
        <taxon>Arenimonas</taxon>
    </lineage>
</organism>
<evidence type="ECO:0000256" key="7">
    <source>
        <dbReference type="ARBA" id="ARBA00022927"/>
    </source>
</evidence>
<evidence type="ECO:0000313" key="13">
    <source>
        <dbReference type="Proteomes" id="UP000241736"/>
    </source>
</evidence>
<evidence type="ECO:0000259" key="11">
    <source>
        <dbReference type="Pfam" id="PF21687"/>
    </source>
</evidence>
<reference evidence="12 13" key="1">
    <citation type="submission" date="2018-03" db="EMBL/GenBank/DDBJ databases">
        <title>Arenimonas caeni sp. nov., isolated from activated sludge.</title>
        <authorList>
            <person name="Liu H."/>
        </authorList>
    </citation>
    <scope>NUCLEOTIDE SEQUENCE [LARGE SCALE GENOMIC DNA]</scope>
    <source>
        <strain evidence="13">z29</strain>
    </source>
</reference>
<evidence type="ECO:0000256" key="8">
    <source>
        <dbReference type="ARBA" id="ARBA00022989"/>
    </source>
</evidence>
<proteinExistence type="inferred from homology"/>
<evidence type="ECO:0000256" key="6">
    <source>
        <dbReference type="ARBA" id="ARBA00022692"/>
    </source>
</evidence>
<evidence type="ECO:0000256" key="5">
    <source>
        <dbReference type="ARBA" id="ARBA00022519"/>
    </source>
</evidence>
<dbReference type="RefSeq" id="WP_106989420.1">
    <property type="nucleotide sequence ID" value="NZ_JAVEVW010000063.1"/>
</dbReference>
<dbReference type="Pfam" id="PF21687">
    <property type="entry name" value="T2SSK_1st"/>
    <property type="match status" value="1"/>
</dbReference>
<evidence type="ECO:0000256" key="9">
    <source>
        <dbReference type="ARBA" id="ARBA00023136"/>
    </source>
</evidence>
<evidence type="ECO:0000256" key="10">
    <source>
        <dbReference type="PIRNR" id="PIRNR002786"/>
    </source>
</evidence>
<keyword evidence="3 10" id="KW-0813">Transport</keyword>
<dbReference type="PIRSF" id="PIRSF002786">
    <property type="entry name" value="XcpX"/>
    <property type="match status" value="1"/>
</dbReference>
<sequence>MKRGDRGAALLLVIWLLLLLSGLVAMFAFTSRIEGLQASAVRTRLAGQLAAEAGIELAALRLAEADPALRWFPDGRPYLFEFAGHRVEVRVTDEGAKLDLNAADAGLLAGLMRALAFPEERAIQLSGAIQDWRDPDGLLALAGGAEDREYAAAGLEYGAKDAPFVVVSELQQVLGMDEQAYRELAPHVTVHTAMPSPRSDFAPEPVLQALGMAPADAAAWAAARAAWLPGAPPPLGPDGQPLAVAGSGTYSVASRAVRDDGLAVEVTAVVRIGATANFGQLYAPLAWRVGEPD</sequence>
<dbReference type="InterPro" id="IPR049031">
    <property type="entry name" value="T2SSK_SAM-like_1st"/>
</dbReference>
<dbReference type="OrthoDB" id="9181871at2"/>